<proteinExistence type="predicted"/>
<accession>A0A4C1XJT4</accession>
<organism evidence="1 2">
    <name type="scientific">Eumeta variegata</name>
    <name type="common">Bagworm moth</name>
    <name type="synonym">Eumeta japonica</name>
    <dbReference type="NCBI Taxonomy" id="151549"/>
    <lineage>
        <taxon>Eukaryota</taxon>
        <taxon>Metazoa</taxon>
        <taxon>Ecdysozoa</taxon>
        <taxon>Arthropoda</taxon>
        <taxon>Hexapoda</taxon>
        <taxon>Insecta</taxon>
        <taxon>Pterygota</taxon>
        <taxon>Neoptera</taxon>
        <taxon>Endopterygota</taxon>
        <taxon>Lepidoptera</taxon>
        <taxon>Glossata</taxon>
        <taxon>Ditrysia</taxon>
        <taxon>Tineoidea</taxon>
        <taxon>Psychidae</taxon>
        <taxon>Oiketicinae</taxon>
        <taxon>Eumeta</taxon>
    </lineage>
</organism>
<dbReference type="Proteomes" id="UP000299102">
    <property type="component" value="Unassembled WGS sequence"/>
</dbReference>
<dbReference type="EMBL" id="BGZK01000843">
    <property type="protein sequence ID" value="GBP62537.1"/>
    <property type="molecule type" value="Genomic_DNA"/>
</dbReference>
<protein>
    <submittedName>
        <fullName evidence="1">Uncharacterized protein</fullName>
    </submittedName>
</protein>
<evidence type="ECO:0000313" key="1">
    <source>
        <dbReference type="EMBL" id="GBP62537.1"/>
    </source>
</evidence>
<comment type="caution">
    <text evidence="1">The sequence shown here is derived from an EMBL/GenBank/DDBJ whole genome shotgun (WGS) entry which is preliminary data.</text>
</comment>
<dbReference type="AlphaFoldDB" id="A0A4C1XJT4"/>
<sequence length="126" mass="13670">MRETSKRSNTIVRRVDRRYWADIPVSNIAAADISESTSLSSAYKLWCIQNTRGDVVSCSLITRKITYCNRIEHVGGAAAAGDARARAALSCRVIPGSRGGASHHACAALFLMTFLRVKGPRVFGVT</sequence>
<gene>
    <name evidence="1" type="ORF">EVAR_21909_1</name>
</gene>
<keyword evidence="2" id="KW-1185">Reference proteome</keyword>
<evidence type="ECO:0000313" key="2">
    <source>
        <dbReference type="Proteomes" id="UP000299102"/>
    </source>
</evidence>
<reference evidence="1 2" key="1">
    <citation type="journal article" date="2019" name="Commun. Biol.">
        <title>The bagworm genome reveals a unique fibroin gene that provides high tensile strength.</title>
        <authorList>
            <person name="Kono N."/>
            <person name="Nakamura H."/>
            <person name="Ohtoshi R."/>
            <person name="Tomita M."/>
            <person name="Numata K."/>
            <person name="Arakawa K."/>
        </authorList>
    </citation>
    <scope>NUCLEOTIDE SEQUENCE [LARGE SCALE GENOMIC DNA]</scope>
</reference>
<name>A0A4C1XJT4_EUMVA</name>